<dbReference type="EMBL" id="JABCKI010000986">
    <property type="protein sequence ID" value="KAG5649457.1"/>
    <property type="molecule type" value="Genomic_DNA"/>
</dbReference>
<feature type="non-terminal residue" evidence="1">
    <location>
        <position position="1"/>
    </location>
</feature>
<dbReference type="Proteomes" id="UP000717328">
    <property type="component" value="Unassembled WGS sequence"/>
</dbReference>
<gene>
    <name evidence="1" type="ORF">H0H81_003691</name>
</gene>
<reference evidence="1" key="2">
    <citation type="submission" date="2021-10" db="EMBL/GenBank/DDBJ databases">
        <title>Phylogenomics reveals ancestral predisposition of the termite-cultivated fungus Termitomyces towards a domesticated lifestyle.</title>
        <authorList>
            <person name="Auxier B."/>
            <person name="Grum-Grzhimaylo A."/>
            <person name="Cardenas M.E."/>
            <person name="Lodge J.D."/>
            <person name="Laessoe T."/>
            <person name="Pedersen O."/>
            <person name="Smith M.E."/>
            <person name="Kuyper T.W."/>
            <person name="Franco-Molano E.A."/>
            <person name="Baroni T.J."/>
            <person name="Aanen D.K."/>
        </authorList>
    </citation>
    <scope>NUCLEOTIDE SEQUENCE</scope>
    <source>
        <strain evidence="1">D49</strain>
    </source>
</reference>
<keyword evidence="2" id="KW-1185">Reference proteome</keyword>
<organism evidence="1 2">
    <name type="scientific">Sphagnurus paluster</name>
    <dbReference type="NCBI Taxonomy" id="117069"/>
    <lineage>
        <taxon>Eukaryota</taxon>
        <taxon>Fungi</taxon>
        <taxon>Dikarya</taxon>
        <taxon>Basidiomycota</taxon>
        <taxon>Agaricomycotina</taxon>
        <taxon>Agaricomycetes</taxon>
        <taxon>Agaricomycetidae</taxon>
        <taxon>Agaricales</taxon>
        <taxon>Tricholomatineae</taxon>
        <taxon>Lyophyllaceae</taxon>
        <taxon>Sphagnurus</taxon>
    </lineage>
</organism>
<evidence type="ECO:0000313" key="1">
    <source>
        <dbReference type="EMBL" id="KAG5649457.1"/>
    </source>
</evidence>
<evidence type="ECO:0000313" key="2">
    <source>
        <dbReference type="Proteomes" id="UP000717328"/>
    </source>
</evidence>
<name>A0A9P7GF66_9AGAR</name>
<sequence>FKYDPHVLEVLFPSSVIVFMHPPPWKCQRLQQTETAAWALLGLDVVDRTSAPSSRRPDLSAPRSLIRQYDILDDEIGVGAQELLVIQSPGDGVKP</sequence>
<accession>A0A9P7GF66</accession>
<proteinExistence type="predicted"/>
<dbReference type="AlphaFoldDB" id="A0A9P7GF66"/>
<dbReference type="OrthoDB" id="3596986at2759"/>
<comment type="caution">
    <text evidence="1">The sequence shown here is derived from an EMBL/GenBank/DDBJ whole genome shotgun (WGS) entry which is preliminary data.</text>
</comment>
<protein>
    <submittedName>
        <fullName evidence="1">Uncharacterized protein</fullName>
    </submittedName>
</protein>
<reference evidence="1" key="1">
    <citation type="submission" date="2021-02" db="EMBL/GenBank/DDBJ databases">
        <authorList>
            <person name="Nieuwenhuis M."/>
            <person name="Van De Peppel L.J.J."/>
        </authorList>
    </citation>
    <scope>NUCLEOTIDE SEQUENCE</scope>
    <source>
        <strain evidence="1">D49</strain>
    </source>
</reference>